<dbReference type="KEGG" id="cbr:CBG_26215"/>
<evidence type="ECO:0000313" key="1">
    <source>
        <dbReference type="EMBL" id="CAS00890.1"/>
    </source>
</evidence>
<evidence type="ECO:0000313" key="2">
    <source>
        <dbReference type="Proteomes" id="UP000008549"/>
    </source>
</evidence>
<dbReference type="CTD" id="68917696"/>
<evidence type="ECO:0000313" key="3">
    <source>
        <dbReference type="WormBase" id="CBG26215"/>
    </source>
</evidence>
<protein>
    <submittedName>
        <fullName evidence="1">Protein CBG26215</fullName>
    </submittedName>
</protein>
<dbReference type="Proteomes" id="UP000008549">
    <property type="component" value="Unassembled WGS sequence"/>
</dbReference>
<reference evidence="1 2" key="1">
    <citation type="journal article" date="2003" name="PLoS Biol.">
        <title>The genome sequence of Caenorhabditis briggsae: a platform for comparative genomics.</title>
        <authorList>
            <person name="Stein L.D."/>
            <person name="Bao Z."/>
            <person name="Blasiar D."/>
            <person name="Blumenthal T."/>
            <person name="Brent M.R."/>
            <person name="Chen N."/>
            <person name="Chinwalla A."/>
            <person name="Clarke L."/>
            <person name="Clee C."/>
            <person name="Coghlan A."/>
            <person name="Coulson A."/>
            <person name="D'Eustachio P."/>
            <person name="Fitch D.H."/>
            <person name="Fulton L.A."/>
            <person name="Fulton R.E."/>
            <person name="Griffiths-Jones S."/>
            <person name="Harris T.W."/>
            <person name="Hillier L.W."/>
            <person name="Kamath R."/>
            <person name="Kuwabara P.E."/>
            <person name="Mardis E.R."/>
            <person name="Marra M.A."/>
            <person name="Miner T.L."/>
            <person name="Minx P."/>
            <person name="Mullikin J.C."/>
            <person name="Plumb R.W."/>
            <person name="Rogers J."/>
            <person name="Schein J.E."/>
            <person name="Sohrmann M."/>
            <person name="Spieth J."/>
            <person name="Stajich J.E."/>
            <person name="Wei C."/>
            <person name="Willey D."/>
            <person name="Wilson R.K."/>
            <person name="Durbin R."/>
            <person name="Waterston R.H."/>
        </authorList>
    </citation>
    <scope>NUCLEOTIDE SEQUENCE [LARGE SCALE GENOMIC DNA]</scope>
    <source>
        <strain evidence="1 2">AF16</strain>
    </source>
</reference>
<dbReference type="WormBase" id="CBG26215">
    <property type="protein sequence ID" value="CBP39829"/>
    <property type="gene ID" value="WBGene00087629"/>
</dbReference>
<keyword evidence="2" id="KW-1185">Reference proteome</keyword>
<proteinExistence type="predicted"/>
<organism evidence="1 2">
    <name type="scientific">Caenorhabditis briggsae</name>
    <dbReference type="NCBI Taxonomy" id="6238"/>
    <lineage>
        <taxon>Eukaryota</taxon>
        <taxon>Metazoa</taxon>
        <taxon>Ecdysozoa</taxon>
        <taxon>Nematoda</taxon>
        <taxon>Chromadorea</taxon>
        <taxon>Rhabditida</taxon>
        <taxon>Rhabditina</taxon>
        <taxon>Rhabditomorpha</taxon>
        <taxon>Rhabditoidea</taxon>
        <taxon>Rhabditidae</taxon>
        <taxon>Peloderinae</taxon>
        <taxon>Caenorhabditis</taxon>
    </lineage>
</organism>
<dbReference type="InParanoid" id="B6ILW0"/>
<gene>
    <name evidence="1 3" type="ORF">CBG26215</name>
    <name evidence="1" type="ORF">CBG_26215</name>
</gene>
<name>B6ILW0_CAEBR</name>
<dbReference type="AlphaFoldDB" id="B6ILW0"/>
<sequence length="212" mass="24216">MENIPNHTIYRPIPVYGVPPIGRTPQGMASTIVVIERHEASAFMPYCARTFPLHAPQVAASPKACSFGPLKFRTQKELHAYRLDRTAFFKTFAVLEPVDPMSPEYQDRLGRPRKTPLLLLSTKMIKSVHQKLCLLQSTPVSCTTPWMVSHSLPPSPPGQQSTPQTRYFYPVVQTLLWSLSITRWSLDKWTFQPNTKDSVIWSRFCVKWSNSQ</sequence>
<accession>B6ILW0</accession>
<dbReference type="GeneID" id="68917696"/>
<dbReference type="HOGENOM" id="CLU_1300661_0_0_1"/>
<reference evidence="1 2" key="2">
    <citation type="journal article" date="2011" name="PLoS Genet.">
        <title>Caenorhabditis briggsae recombinant inbred line genotypes reveal inter-strain incompatibility and the evolution of recombination.</title>
        <authorList>
            <person name="Ross J.A."/>
            <person name="Koboldt D.C."/>
            <person name="Staisch J.E."/>
            <person name="Chamberlin H.M."/>
            <person name="Gupta B.P."/>
            <person name="Miller R.D."/>
            <person name="Baird S.E."/>
            <person name="Haag E.S."/>
        </authorList>
    </citation>
    <scope>NUCLEOTIDE SEQUENCE [LARGE SCALE GENOMIC DNA]</scope>
    <source>
        <strain evidence="1 2">AF16</strain>
    </source>
</reference>
<dbReference type="EMBL" id="HE601136">
    <property type="protein sequence ID" value="CAS00890.1"/>
    <property type="molecule type" value="Genomic_DNA"/>
</dbReference>
<dbReference type="RefSeq" id="XP_045100448.1">
    <property type="nucleotide sequence ID" value="XM_045242956.1"/>
</dbReference>